<feature type="signal peptide" evidence="10">
    <location>
        <begin position="1"/>
        <end position="22"/>
    </location>
</feature>
<keyword evidence="5" id="KW-0812">Transmembrane</keyword>
<evidence type="ECO:0000256" key="9">
    <source>
        <dbReference type="SAM" id="MobiDB-lite"/>
    </source>
</evidence>
<dbReference type="RefSeq" id="WP_246940916.1">
    <property type="nucleotide sequence ID" value="NZ_JAKGAK010000005.1"/>
</dbReference>
<evidence type="ECO:0000256" key="8">
    <source>
        <dbReference type="SAM" id="Coils"/>
    </source>
</evidence>
<dbReference type="InterPro" id="IPR010130">
    <property type="entry name" value="T1SS_OMP_TolC"/>
</dbReference>
<keyword evidence="6" id="KW-0472">Membrane</keyword>
<evidence type="ECO:0000256" key="7">
    <source>
        <dbReference type="ARBA" id="ARBA00023237"/>
    </source>
</evidence>
<keyword evidence="12" id="KW-1185">Reference proteome</keyword>
<evidence type="ECO:0000256" key="6">
    <source>
        <dbReference type="ARBA" id="ARBA00023136"/>
    </source>
</evidence>
<feature type="region of interest" description="Disordered" evidence="9">
    <location>
        <begin position="31"/>
        <end position="63"/>
    </location>
</feature>
<evidence type="ECO:0000256" key="5">
    <source>
        <dbReference type="ARBA" id="ARBA00022692"/>
    </source>
</evidence>
<dbReference type="NCBIfam" id="TIGR01844">
    <property type="entry name" value="type_I_sec_TolC"/>
    <property type="match status" value="1"/>
</dbReference>
<organism evidence="11 12">
    <name type="scientific">Chromohalobacter beijerinckii</name>
    <dbReference type="NCBI Taxonomy" id="86179"/>
    <lineage>
        <taxon>Bacteria</taxon>
        <taxon>Pseudomonadati</taxon>
        <taxon>Pseudomonadota</taxon>
        <taxon>Gammaproteobacteria</taxon>
        <taxon>Oceanospirillales</taxon>
        <taxon>Halomonadaceae</taxon>
        <taxon>Chromohalobacter</taxon>
    </lineage>
</organism>
<dbReference type="Gene3D" id="1.20.1600.10">
    <property type="entry name" value="Outer membrane efflux proteins (OEP)"/>
    <property type="match status" value="1"/>
</dbReference>
<reference evidence="12" key="1">
    <citation type="journal article" date="2019" name="Int. J. Syst. Evol. Microbiol.">
        <title>The Global Catalogue of Microorganisms (GCM) 10K type strain sequencing project: providing services to taxonomists for standard genome sequencing and annotation.</title>
        <authorList>
            <consortium name="The Broad Institute Genomics Platform"/>
            <consortium name="The Broad Institute Genome Sequencing Center for Infectious Disease"/>
            <person name="Wu L."/>
            <person name="Ma J."/>
        </authorList>
    </citation>
    <scope>NUCLEOTIDE SEQUENCE [LARGE SCALE GENOMIC DNA]</scope>
    <source>
        <strain evidence="12">CCUG 49679</strain>
    </source>
</reference>
<comment type="caution">
    <text evidence="11">The sequence shown here is derived from an EMBL/GenBank/DDBJ whole genome shotgun (WGS) entry which is preliminary data.</text>
</comment>
<dbReference type="PANTHER" id="PTHR30026:SF20">
    <property type="entry name" value="OUTER MEMBRANE PROTEIN TOLC"/>
    <property type="match status" value="1"/>
</dbReference>
<keyword evidence="4" id="KW-1134">Transmembrane beta strand</keyword>
<dbReference type="Pfam" id="PF02321">
    <property type="entry name" value="OEP"/>
    <property type="match status" value="2"/>
</dbReference>
<name>A0ABV8XAF5_9GAMM</name>
<dbReference type="PANTHER" id="PTHR30026">
    <property type="entry name" value="OUTER MEMBRANE PROTEIN TOLC"/>
    <property type="match status" value="1"/>
</dbReference>
<evidence type="ECO:0000256" key="2">
    <source>
        <dbReference type="ARBA" id="ARBA00007613"/>
    </source>
</evidence>
<dbReference type="SUPFAM" id="SSF56954">
    <property type="entry name" value="Outer membrane efflux proteins (OEP)"/>
    <property type="match status" value="1"/>
</dbReference>
<keyword evidence="3" id="KW-0813">Transport</keyword>
<evidence type="ECO:0000256" key="3">
    <source>
        <dbReference type="ARBA" id="ARBA00022448"/>
    </source>
</evidence>
<proteinExistence type="inferred from homology"/>
<feature type="compositionally biased region" description="Polar residues" evidence="9">
    <location>
        <begin position="36"/>
        <end position="60"/>
    </location>
</feature>
<comment type="similarity">
    <text evidence="2">Belongs to the outer membrane factor (OMF) (TC 1.B.17) family.</text>
</comment>
<dbReference type="InterPro" id="IPR003423">
    <property type="entry name" value="OMP_efflux"/>
</dbReference>
<dbReference type="Proteomes" id="UP001596015">
    <property type="component" value="Unassembled WGS sequence"/>
</dbReference>
<accession>A0ABV8XAF5</accession>
<keyword evidence="10" id="KW-0732">Signal</keyword>
<feature type="chain" id="PRO_5046163414" evidence="10">
    <location>
        <begin position="23"/>
        <end position="504"/>
    </location>
</feature>
<evidence type="ECO:0000256" key="10">
    <source>
        <dbReference type="SAM" id="SignalP"/>
    </source>
</evidence>
<protein>
    <submittedName>
        <fullName evidence="11">TolC family outer membrane protein</fullName>
    </submittedName>
</protein>
<keyword evidence="8" id="KW-0175">Coiled coil</keyword>
<evidence type="ECO:0000313" key="11">
    <source>
        <dbReference type="EMBL" id="MFC4415835.1"/>
    </source>
</evidence>
<evidence type="ECO:0000256" key="4">
    <source>
        <dbReference type="ARBA" id="ARBA00022452"/>
    </source>
</evidence>
<evidence type="ECO:0000313" key="12">
    <source>
        <dbReference type="Proteomes" id="UP001596015"/>
    </source>
</evidence>
<dbReference type="InterPro" id="IPR051906">
    <property type="entry name" value="TolC-like"/>
</dbReference>
<sequence>MRVRHCLLPLALGVMLNHSALAQEEGRTLPDLSAYDNASDTLPTGGTTSPAPMDTESSPVLPSLPGLFEQALRHDADLSQQRYQLEATRQDIPKAQAGLLPQLEASASYNYQESENYYTDNPSYDPGNERVNPDYEARYQGRTKDTVWQVQLTQPLFSVERWRQVDKAEAQVEASEFKLAVGERDLALKVAEAYLNAFLASRKLGLLDSKRESLKAKSRQAQRSYDLGVGDRINVLEAQSRLDQAIADQVKAENELSNARSDLQRLTGRLPDFGAPTLGDLTQADVDAAWDDTDTWLERAKTNLQVKLARAQRRAAQVDTGVRSAGHYPELNLNVSYSDRASNDPFRESQDASASLQLSVPIYQGGYTSADVRQGELTAKARQAAVTNELNLARQEARKRLRSLQGGVRQLEALQQSIQSSRLFLEAAEKGEQLGLRDLVDVLDARAELYDLRIQFVEALRQYLLDDLNLQAAVGDLGTPDLVDAMALLGRITGKDVNDPENKR</sequence>
<evidence type="ECO:0000256" key="1">
    <source>
        <dbReference type="ARBA" id="ARBA00004442"/>
    </source>
</evidence>
<comment type="subcellular location">
    <subcellularLocation>
        <location evidence="1">Cell outer membrane</location>
    </subcellularLocation>
</comment>
<keyword evidence="7" id="KW-0998">Cell outer membrane</keyword>
<gene>
    <name evidence="11" type="ORF">ACFO0E_05340</name>
</gene>
<feature type="coiled-coil region" evidence="8">
    <location>
        <begin position="235"/>
        <end position="269"/>
    </location>
</feature>
<dbReference type="EMBL" id="JBHSEO010000020">
    <property type="protein sequence ID" value="MFC4415835.1"/>
    <property type="molecule type" value="Genomic_DNA"/>
</dbReference>